<proteinExistence type="predicted"/>
<organism evidence="1 2">
    <name type="scientific">Thiothrix lacustris</name>
    <dbReference type="NCBI Taxonomy" id="525917"/>
    <lineage>
        <taxon>Bacteria</taxon>
        <taxon>Pseudomonadati</taxon>
        <taxon>Pseudomonadota</taxon>
        <taxon>Gammaproteobacteria</taxon>
        <taxon>Thiotrichales</taxon>
        <taxon>Thiotrichaceae</taxon>
        <taxon>Thiothrix</taxon>
    </lineage>
</organism>
<dbReference type="EMBL" id="MTEJ01000347">
    <property type="protein sequence ID" value="OQX04307.1"/>
    <property type="molecule type" value="Genomic_DNA"/>
</dbReference>
<evidence type="ECO:0000313" key="2">
    <source>
        <dbReference type="Proteomes" id="UP000192491"/>
    </source>
</evidence>
<dbReference type="AlphaFoldDB" id="A0A1Y1QFR4"/>
<dbReference type="Proteomes" id="UP000192491">
    <property type="component" value="Unassembled WGS sequence"/>
</dbReference>
<name>A0A1Y1QFR4_9GAMM</name>
<comment type="caution">
    <text evidence="1">The sequence shown here is derived from an EMBL/GenBank/DDBJ whole genome shotgun (WGS) entry which is preliminary data.</text>
</comment>
<gene>
    <name evidence="1" type="ORF">BWK73_36605</name>
</gene>
<protein>
    <submittedName>
        <fullName evidence="1">Uncharacterized protein</fullName>
    </submittedName>
</protein>
<accession>A0A1Y1QFR4</accession>
<evidence type="ECO:0000313" key="1">
    <source>
        <dbReference type="EMBL" id="OQX04307.1"/>
    </source>
</evidence>
<sequence>MVREVYKPPTVAEAKQHLRSASANTEYFHFIKKHPIEAAGLSLLAGVLFGKLNKGQLSPSLLGLAVQLLKHV</sequence>
<reference evidence="1 2" key="1">
    <citation type="submission" date="2017-01" db="EMBL/GenBank/DDBJ databases">
        <title>Novel large sulfur bacteria in the metagenomes of groundwater-fed chemosynthetic microbial mats in the Lake Huron basin.</title>
        <authorList>
            <person name="Sharrar A.M."/>
            <person name="Flood B.E."/>
            <person name="Bailey J.V."/>
            <person name="Jones D.S."/>
            <person name="Biddanda B."/>
            <person name="Ruberg S.A."/>
            <person name="Marcus D.N."/>
            <person name="Dick G.J."/>
        </authorList>
    </citation>
    <scope>NUCLEOTIDE SEQUENCE [LARGE SCALE GENOMIC DNA]</scope>
    <source>
        <strain evidence="1">A8</strain>
    </source>
</reference>